<comment type="caution">
    <text evidence="1">The sequence shown here is derived from an EMBL/GenBank/DDBJ whole genome shotgun (WGS) entry which is preliminary data.</text>
</comment>
<dbReference type="Proteomes" id="UP000356253">
    <property type="component" value="Unassembled WGS sequence"/>
</dbReference>
<dbReference type="EMBL" id="CABVMM010000003">
    <property type="protein sequence ID" value="VVU99735.1"/>
    <property type="molecule type" value="Genomic_DNA"/>
</dbReference>
<evidence type="ECO:0000313" key="1">
    <source>
        <dbReference type="EMBL" id="VVU99735.1"/>
    </source>
</evidence>
<evidence type="ECO:0000313" key="2">
    <source>
        <dbReference type="Proteomes" id="UP000356253"/>
    </source>
</evidence>
<name>A0AC61Y5M4_9FLAO</name>
<sequence length="326" mass="38501">MKLVYIIAQGHTGSTLMDCILGTHPEFISNGELMYLNWQLERTKDQKKTKVETQTLCTCKKDFRSCDYWSKVFDEVKDKSNKNIAEEPTSFDTAYFGEFSFKERGGFKISKENKNNEKKVYKGLMRGKSLEDMLKIEPKIIDWLKNNWLLYESMSKVADKSVVIDSSKSFLRMLLLQKYRPKDVMVIFINRNSRGLTSSMKRRLKKMGRSEILALPYVIFTKLKYRFKIRAIKKNIKDLTYLEVDYDYFVSKPSDFLGKVVQKLELKNEYKKQVNESFYIDPSQQHLVAGNPMRYKGRQKVKYDNRWKKSLNKIELLALNLFFGEK</sequence>
<organism evidence="1 2">
    <name type="scientific">Mesonia oceanica</name>
    <dbReference type="NCBI Taxonomy" id="2687242"/>
    <lineage>
        <taxon>Bacteria</taxon>
        <taxon>Pseudomonadati</taxon>
        <taxon>Bacteroidota</taxon>
        <taxon>Flavobacteriia</taxon>
        <taxon>Flavobacteriales</taxon>
        <taxon>Flavobacteriaceae</taxon>
        <taxon>Mesonia</taxon>
    </lineage>
</organism>
<gene>
    <name evidence="1" type="ORF">FVB9532_00992</name>
</gene>
<accession>A0AC61Y5M4</accession>
<proteinExistence type="predicted"/>
<keyword evidence="2" id="KW-1185">Reference proteome</keyword>
<protein>
    <submittedName>
        <fullName evidence="1">Uncharacterized protein</fullName>
    </submittedName>
</protein>
<reference evidence="1" key="1">
    <citation type="submission" date="2019-09" db="EMBL/GenBank/DDBJ databases">
        <authorList>
            <person name="Rodrigo-Torres L."/>
            <person name="Arahal R. D."/>
            <person name="Lucena T."/>
        </authorList>
    </citation>
    <scope>NUCLEOTIDE SEQUENCE</scope>
    <source>
        <strain evidence="1">ISS653</strain>
    </source>
</reference>